<feature type="compositionally biased region" description="Basic and acidic residues" evidence="1">
    <location>
        <begin position="42"/>
        <end position="54"/>
    </location>
</feature>
<feature type="region of interest" description="Disordered" evidence="1">
    <location>
        <begin position="36"/>
        <end position="60"/>
    </location>
</feature>
<accession>A0A181ZGJ7</accession>
<dbReference type="EMBL" id="LT548592">
    <property type="protein sequence ID" value="SBN85080.1"/>
    <property type="molecule type" value="Genomic_DNA"/>
</dbReference>
<dbReference type="AlphaFoldDB" id="A0A181ZGJ7"/>
<reference evidence="2" key="1">
    <citation type="submission" date="2016-03" db="EMBL/GenBank/DDBJ databases">
        <title>antibiotic and disinfectant resistance of bacteria isolated from fresh fruits and vegetables.</title>
        <authorList>
            <person name="Al-Kharousi Z."/>
            <person name="Al-Sadi A."/>
            <person name="Gizani N."/>
            <person name="Shaharoona B."/>
            <person name="Al-Bulushi I."/>
        </authorList>
    </citation>
    <scope>NUCLEOTIDE SEQUENCE</scope>
    <source>
        <strain evidence="2">VRBG-26</strain>
    </source>
</reference>
<feature type="compositionally biased region" description="Basic and acidic residues" evidence="1">
    <location>
        <begin position="11"/>
        <end position="21"/>
    </location>
</feature>
<evidence type="ECO:0000256" key="1">
    <source>
        <dbReference type="SAM" id="MobiDB-lite"/>
    </source>
</evidence>
<feature type="non-terminal residue" evidence="2">
    <location>
        <position position="60"/>
    </location>
</feature>
<proteinExistence type="predicted"/>
<gene>
    <name evidence="2" type="primary">qacG</name>
</gene>
<name>A0A181ZGJ7_9ENTR</name>
<feature type="non-terminal residue" evidence="2">
    <location>
        <position position="1"/>
    </location>
</feature>
<sequence>VEGKHRPRPQHRGEQRGEHLRAHQHRQLFTHFRTFSGAAFRQGEEQRHHRDHAQPGRSQK</sequence>
<feature type="compositionally biased region" description="Basic residues" evidence="1">
    <location>
        <begin position="1"/>
        <end position="10"/>
    </location>
</feature>
<feature type="region of interest" description="Disordered" evidence="1">
    <location>
        <begin position="1"/>
        <end position="24"/>
    </location>
</feature>
<protein>
    <submittedName>
        <fullName evidence="2">Quaternary ammonium compound resistance protein</fullName>
    </submittedName>
</protein>
<organism evidence="2">
    <name type="scientific">Enterobacter ludwigii</name>
    <dbReference type="NCBI Taxonomy" id="299767"/>
    <lineage>
        <taxon>Bacteria</taxon>
        <taxon>Pseudomonadati</taxon>
        <taxon>Pseudomonadota</taxon>
        <taxon>Gammaproteobacteria</taxon>
        <taxon>Enterobacterales</taxon>
        <taxon>Enterobacteriaceae</taxon>
        <taxon>Enterobacter</taxon>
        <taxon>Enterobacter cloacae complex</taxon>
    </lineage>
</organism>
<evidence type="ECO:0000313" key="2">
    <source>
        <dbReference type="EMBL" id="SBN85080.1"/>
    </source>
</evidence>